<comment type="similarity">
    <text evidence="1">Belongs to the 'phage' integrase family.</text>
</comment>
<dbReference type="Proteomes" id="UP001162885">
    <property type="component" value="Chromosome"/>
</dbReference>
<name>A0AAX3A2R0_9MYCO</name>
<dbReference type="InterPro" id="IPR058717">
    <property type="entry name" value="Phage_L5_Integrase_N"/>
</dbReference>
<dbReference type="PROSITE" id="PS51898">
    <property type="entry name" value="TYR_RECOMBINASE"/>
    <property type="match status" value="1"/>
</dbReference>
<evidence type="ECO:0000259" key="7">
    <source>
        <dbReference type="PROSITE" id="PS51898"/>
    </source>
</evidence>
<dbReference type="SUPFAM" id="SSF56349">
    <property type="entry name" value="DNA breaking-rejoining enzymes"/>
    <property type="match status" value="1"/>
</dbReference>
<dbReference type="PANTHER" id="PTHR30629:SF2">
    <property type="entry name" value="PROPHAGE INTEGRASE INTS-RELATED"/>
    <property type="match status" value="1"/>
</dbReference>
<protein>
    <submittedName>
        <fullName evidence="9">Site-specific integrase</fullName>
    </submittedName>
</protein>
<dbReference type="Pfam" id="PF26003">
    <property type="entry name" value="Integrase_N_phage"/>
    <property type="match status" value="1"/>
</dbReference>
<dbReference type="InterPro" id="IPR044068">
    <property type="entry name" value="CB"/>
</dbReference>
<dbReference type="GO" id="GO:0003677">
    <property type="term" value="F:DNA binding"/>
    <property type="evidence" value="ECO:0007669"/>
    <property type="project" value="UniProtKB-UniRule"/>
</dbReference>
<dbReference type="GO" id="GO:0015074">
    <property type="term" value="P:DNA integration"/>
    <property type="evidence" value="ECO:0007669"/>
    <property type="project" value="UniProtKB-KW"/>
</dbReference>
<evidence type="ECO:0000259" key="8">
    <source>
        <dbReference type="PROSITE" id="PS51900"/>
    </source>
</evidence>
<dbReference type="Pfam" id="PF00589">
    <property type="entry name" value="Phage_integrase"/>
    <property type="match status" value="1"/>
</dbReference>
<dbReference type="AlphaFoldDB" id="A0AAX3A2R0"/>
<dbReference type="InterPro" id="IPR002104">
    <property type="entry name" value="Integrase_catalytic"/>
</dbReference>
<evidence type="ECO:0000256" key="1">
    <source>
        <dbReference type="ARBA" id="ARBA00008857"/>
    </source>
</evidence>
<dbReference type="CDD" id="cd00397">
    <property type="entry name" value="DNA_BRE_C"/>
    <property type="match status" value="1"/>
</dbReference>
<dbReference type="InterPro" id="IPR011010">
    <property type="entry name" value="DNA_brk_join_enz"/>
</dbReference>
<evidence type="ECO:0000313" key="10">
    <source>
        <dbReference type="Proteomes" id="UP001162885"/>
    </source>
</evidence>
<keyword evidence="3 5" id="KW-0238">DNA-binding</keyword>
<dbReference type="InterPro" id="IPR050808">
    <property type="entry name" value="Phage_Integrase"/>
</dbReference>
<sequence length="396" mass="43841">MSSTQRKRSRRSWGKIRVLPSGRYQASYVGKDLARHVARTTFTAKMDAEYWLGDERRLIERGEWTPPAQREAESRARIITLDEYAETWIEQRPLKPRTRKMYKDMMRLHISDTLGAVGIGALTGQAVRAWYAKLDPKRARSNSHAYALLHAICGTAVKDGLLQANPCHIERAMNPPRKREPVILTVAELAAVADKIRPARLKALVLLSAWCGLRWGEVSELRRKDFDADCEVVFIGRAVTHRSGECNVDTPKSGKARAVVIPPHIRDDIRHHLDTRTGSGPEALLFPAERGGCHLNDRVFRKYLDPALAAVGREDARVHDMRHFAGTQVARVGNLVETMHRLGHSTVKASLLYQQVVSGRDAEIAAALSALATGGLGTEAKAAAEANGQGHELAIG</sequence>
<accession>A0AAX3A2R0</accession>
<dbReference type="Gene3D" id="1.10.150.130">
    <property type="match status" value="1"/>
</dbReference>
<dbReference type="PANTHER" id="PTHR30629">
    <property type="entry name" value="PROPHAGE INTEGRASE"/>
    <property type="match status" value="1"/>
</dbReference>
<feature type="transmembrane region" description="Helical" evidence="6">
    <location>
        <begin position="108"/>
        <end position="131"/>
    </location>
</feature>
<keyword evidence="6" id="KW-0812">Transmembrane</keyword>
<dbReference type="InterPro" id="IPR010998">
    <property type="entry name" value="Integrase_recombinase_N"/>
</dbReference>
<reference evidence="9 10" key="1">
    <citation type="journal article" date="2022" name="BMC Genomics">
        <title>Comparative genome analysis of mycobacteria focusing on tRNA and non-coding RNA.</title>
        <authorList>
            <person name="Behra P.R.K."/>
            <person name="Pettersson B.M.F."/>
            <person name="Ramesh M."/>
            <person name="Das S."/>
            <person name="Dasgupta S."/>
            <person name="Kirsebom L.A."/>
        </authorList>
    </citation>
    <scope>NUCLEOTIDE SEQUENCE [LARGE SCALE GENOMIC DNA]</scope>
    <source>
        <strain evidence="9 10">DSM 44677</strain>
    </source>
</reference>
<gene>
    <name evidence="9" type="ORF">H5U98_08870</name>
</gene>
<dbReference type="GO" id="GO:0006310">
    <property type="term" value="P:DNA recombination"/>
    <property type="evidence" value="ECO:0007669"/>
    <property type="project" value="UniProtKB-KW"/>
</dbReference>
<evidence type="ECO:0000256" key="4">
    <source>
        <dbReference type="ARBA" id="ARBA00023172"/>
    </source>
</evidence>
<keyword evidence="4" id="KW-0233">DNA recombination</keyword>
<evidence type="ECO:0000256" key="6">
    <source>
        <dbReference type="SAM" id="Phobius"/>
    </source>
</evidence>
<evidence type="ECO:0000256" key="5">
    <source>
        <dbReference type="PROSITE-ProRule" id="PRU01248"/>
    </source>
</evidence>
<dbReference type="PROSITE" id="PS51900">
    <property type="entry name" value="CB"/>
    <property type="match status" value="1"/>
</dbReference>
<keyword evidence="2" id="KW-0229">DNA integration</keyword>
<keyword evidence="6" id="KW-1133">Transmembrane helix</keyword>
<keyword evidence="6" id="KW-0472">Membrane</keyword>
<evidence type="ECO:0000256" key="3">
    <source>
        <dbReference type="ARBA" id="ARBA00023125"/>
    </source>
</evidence>
<dbReference type="EMBL" id="CP060016">
    <property type="protein sequence ID" value="UNC01470.1"/>
    <property type="molecule type" value="Genomic_DNA"/>
</dbReference>
<evidence type="ECO:0000313" key="9">
    <source>
        <dbReference type="EMBL" id="UNC01470.1"/>
    </source>
</evidence>
<dbReference type="InterPro" id="IPR013762">
    <property type="entry name" value="Integrase-like_cat_sf"/>
</dbReference>
<organism evidence="9 10">
    <name type="scientific">Mycolicibacterium boenickei</name>
    <dbReference type="NCBI Taxonomy" id="146017"/>
    <lineage>
        <taxon>Bacteria</taxon>
        <taxon>Bacillati</taxon>
        <taxon>Actinomycetota</taxon>
        <taxon>Actinomycetes</taxon>
        <taxon>Mycobacteriales</taxon>
        <taxon>Mycobacteriaceae</taxon>
        <taxon>Mycolicibacterium</taxon>
    </lineage>
</organism>
<feature type="domain" description="Core-binding (CB)" evidence="8">
    <location>
        <begin position="79"/>
        <end position="157"/>
    </location>
</feature>
<dbReference type="RefSeq" id="WP_077743188.1">
    <property type="nucleotide sequence ID" value="NZ_AP022579.1"/>
</dbReference>
<dbReference type="Gene3D" id="1.10.443.10">
    <property type="entry name" value="Intergrase catalytic core"/>
    <property type="match status" value="1"/>
</dbReference>
<evidence type="ECO:0000256" key="2">
    <source>
        <dbReference type="ARBA" id="ARBA00022908"/>
    </source>
</evidence>
<feature type="domain" description="Tyr recombinase" evidence="7">
    <location>
        <begin position="179"/>
        <end position="366"/>
    </location>
</feature>
<proteinExistence type="inferred from homology"/>